<proteinExistence type="predicted"/>
<dbReference type="OrthoDB" id="958329at2"/>
<feature type="transmembrane region" description="Helical" evidence="1">
    <location>
        <begin position="42"/>
        <end position="61"/>
    </location>
</feature>
<protein>
    <submittedName>
        <fullName evidence="2">Uncharacterized protein</fullName>
    </submittedName>
</protein>
<comment type="caution">
    <text evidence="2">The sequence shown here is derived from an EMBL/GenBank/DDBJ whole genome shotgun (WGS) entry which is preliminary data.</text>
</comment>
<dbReference type="AlphaFoldDB" id="A0A7K0EN74"/>
<keyword evidence="1" id="KW-0812">Transmembrane</keyword>
<evidence type="ECO:0000313" key="3">
    <source>
        <dbReference type="Proteomes" id="UP000441754"/>
    </source>
</evidence>
<organism evidence="2 3">
    <name type="scientific">Larkinella terrae</name>
    <dbReference type="NCBI Taxonomy" id="2025311"/>
    <lineage>
        <taxon>Bacteria</taxon>
        <taxon>Pseudomonadati</taxon>
        <taxon>Bacteroidota</taxon>
        <taxon>Cytophagia</taxon>
        <taxon>Cytophagales</taxon>
        <taxon>Spirosomataceae</taxon>
        <taxon>Larkinella</taxon>
    </lineage>
</organism>
<dbReference type="RefSeq" id="WP_154176356.1">
    <property type="nucleotide sequence ID" value="NZ_WJXZ01000009.1"/>
</dbReference>
<keyword evidence="3" id="KW-1185">Reference proteome</keyword>
<accession>A0A7K0EN74</accession>
<dbReference type="Proteomes" id="UP000441754">
    <property type="component" value="Unassembled WGS sequence"/>
</dbReference>
<evidence type="ECO:0000256" key="1">
    <source>
        <dbReference type="SAM" id="Phobius"/>
    </source>
</evidence>
<reference evidence="2 3" key="1">
    <citation type="journal article" date="2018" name="Antonie Van Leeuwenhoek">
        <title>Larkinella terrae sp. nov., isolated from soil on Jeju Island, South Korea.</title>
        <authorList>
            <person name="Ten L.N."/>
            <person name="Jeon J."/>
            <person name="Park S.J."/>
            <person name="Park S."/>
            <person name="Lee S.Y."/>
            <person name="Kim M.K."/>
            <person name="Jung H.Y."/>
        </authorList>
    </citation>
    <scope>NUCLEOTIDE SEQUENCE [LARGE SCALE GENOMIC DNA]</scope>
    <source>
        <strain evidence="2 3">KCTC 52001</strain>
    </source>
</reference>
<evidence type="ECO:0000313" key="2">
    <source>
        <dbReference type="EMBL" id="MRS63001.1"/>
    </source>
</evidence>
<dbReference type="EMBL" id="WJXZ01000009">
    <property type="protein sequence ID" value="MRS63001.1"/>
    <property type="molecule type" value="Genomic_DNA"/>
</dbReference>
<gene>
    <name evidence="2" type="ORF">GJJ30_17005</name>
</gene>
<keyword evidence="1" id="KW-0472">Membrane</keyword>
<sequence>MIFQLKKLTFRQVTWLSLIGSLMLFTVRPCPGNFCSLGDFDIKVSIISGIIIWMLFVWRYIKSKFNQDDLWAVRIGEIILFLLSALLFGFFLRFTIIRLYCLIAPTEDYKLTGYVINIEQSPKSSPDAYFMTLHTTEGKFDFFANQKSKVSDKFVLLLHRTSWGVVYGDAIIP</sequence>
<feature type="transmembrane region" description="Helical" evidence="1">
    <location>
        <begin position="73"/>
        <end position="92"/>
    </location>
</feature>
<keyword evidence="1" id="KW-1133">Transmembrane helix</keyword>
<name>A0A7K0EN74_9BACT</name>